<feature type="compositionally biased region" description="Basic residues" evidence="1">
    <location>
        <begin position="1"/>
        <end position="10"/>
    </location>
</feature>
<dbReference type="Proteomes" id="UP001152888">
    <property type="component" value="Unassembled WGS sequence"/>
</dbReference>
<name>A0A9P0PMV9_ACAOB</name>
<evidence type="ECO:0000313" key="3">
    <source>
        <dbReference type="Proteomes" id="UP001152888"/>
    </source>
</evidence>
<gene>
    <name evidence="2" type="ORF">ACAOBT_LOCUS19529</name>
</gene>
<protein>
    <submittedName>
        <fullName evidence="2">Uncharacterized protein</fullName>
    </submittedName>
</protein>
<evidence type="ECO:0000256" key="1">
    <source>
        <dbReference type="SAM" id="MobiDB-lite"/>
    </source>
</evidence>
<dbReference type="AlphaFoldDB" id="A0A9P0PMV9"/>
<evidence type="ECO:0000313" key="2">
    <source>
        <dbReference type="EMBL" id="CAH1990231.1"/>
    </source>
</evidence>
<dbReference type="OrthoDB" id="199913at2759"/>
<proteinExistence type="predicted"/>
<comment type="caution">
    <text evidence="2">The sequence shown here is derived from an EMBL/GenBank/DDBJ whole genome shotgun (WGS) entry which is preliminary data.</text>
</comment>
<dbReference type="EMBL" id="CAKOFQ010007083">
    <property type="protein sequence ID" value="CAH1990231.1"/>
    <property type="molecule type" value="Genomic_DNA"/>
</dbReference>
<reference evidence="2" key="1">
    <citation type="submission" date="2022-03" db="EMBL/GenBank/DDBJ databases">
        <authorList>
            <person name="Sayadi A."/>
        </authorList>
    </citation>
    <scope>NUCLEOTIDE SEQUENCE</scope>
</reference>
<sequence length="30" mass="3704">MPRKFKKSTHREHLPMSLEQVHTINMEKRN</sequence>
<keyword evidence="3" id="KW-1185">Reference proteome</keyword>
<organism evidence="2 3">
    <name type="scientific">Acanthoscelides obtectus</name>
    <name type="common">Bean weevil</name>
    <name type="synonym">Bruchus obtectus</name>
    <dbReference type="NCBI Taxonomy" id="200917"/>
    <lineage>
        <taxon>Eukaryota</taxon>
        <taxon>Metazoa</taxon>
        <taxon>Ecdysozoa</taxon>
        <taxon>Arthropoda</taxon>
        <taxon>Hexapoda</taxon>
        <taxon>Insecta</taxon>
        <taxon>Pterygota</taxon>
        <taxon>Neoptera</taxon>
        <taxon>Endopterygota</taxon>
        <taxon>Coleoptera</taxon>
        <taxon>Polyphaga</taxon>
        <taxon>Cucujiformia</taxon>
        <taxon>Chrysomeloidea</taxon>
        <taxon>Chrysomelidae</taxon>
        <taxon>Bruchinae</taxon>
        <taxon>Bruchini</taxon>
        <taxon>Acanthoscelides</taxon>
    </lineage>
</organism>
<feature type="region of interest" description="Disordered" evidence="1">
    <location>
        <begin position="1"/>
        <end position="30"/>
    </location>
</feature>
<accession>A0A9P0PMV9</accession>